<dbReference type="RefSeq" id="XP_022579737.1">
    <property type="nucleotide sequence ID" value="XM_022723377.1"/>
</dbReference>
<organism evidence="2 3">
    <name type="scientific">Penicilliopsis zonata CBS 506.65</name>
    <dbReference type="NCBI Taxonomy" id="1073090"/>
    <lineage>
        <taxon>Eukaryota</taxon>
        <taxon>Fungi</taxon>
        <taxon>Dikarya</taxon>
        <taxon>Ascomycota</taxon>
        <taxon>Pezizomycotina</taxon>
        <taxon>Eurotiomycetes</taxon>
        <taxon>Eurotiomycetidae</taxon>
        <taxon>Eurotiales</taxon>
        <taxon>Aspergillaceae</taxon>
        <taxon>Penicilliopsis</taxon>
    </lineage>
</organism>
<proteinExistence type="predicted"/>
<sequence length="311" mass="35645">MEGTFGKFISSPLFTFIIGPEKKEFTVHSKPLADISSTLNALMNGEMMEAKVRRVEWPDVDEDTFVRLCEYAYLQDYSTPPRPLPRSVQSFEEWGERQPGMSKKERKKYYKKYLQGLGQTDEPVAEPVPEEAPVEAEPVPEPEEEPLEPIADAGPRELPYREASIWTGHLQDKFTQFALPPIPVKTESNPLSNLYYDDFKAVFEGHVRLYVLADKYGIQPLCFIVLHKLYETLKQFKIDSESVTAVMEFVRCVYSDTLKHAKEGPALRDLATRYMVSVLGQIGDELQFSQLLEEGGDFVADFWRMLWKPGN</sequence>
<keyword evidence="3" id="KW-1185">Reference proteome</keyword>
<dbReference type="PANTHER" id="PTHR47843">
    <property type="entry name" value="BTB DOMAIN-CONTAINING PROTEIN-RELATED"/>
    <property type="match status" value="1"/>
</dbReference>
<gene>
    <name evidence="2" type="ORF">ASPZODRAFT_133856</name>
</gene>
<feature type="compositionally biased region" description="Acidic residues" evidence="1">
    <location>
        <begin position="128"/>
        <end position="147"/>
    </location>
</feature>
<evidence type="ECO:0000256" key="1">
    <source>
        <dbReference type="SAM" id="MobiDB-lite"/>
    </source>
</evidence>
<dbReference type="STRING" id="1073090.A0A1L9SDR9"/>
<dbReference type="AlphaFoldDB" id="A0A1L9SDR9"/>
<name>A0A1L9SDR9_9EURO</name>
<protein>
    <submittedName>
        <fullName evidence="2">Uncharacterized protein</fullName>
    </submittedName>
</protein>
<dbReference type="OrthoDB" id="9997739at2759"/>
<dbReference type="EMBL" id="KV878345">
    <property type="protein sequence ID" value="OJJ45227.1"/>
    <property type="molecule type" value="Genomic_DNA"/>
</dbReference>
<dbReference type="Gene3D" id="3.30.710.10">
    <property type="entry name" value="Potassium Channel Kv1.1, Chain A"/>
    <property type="match status" value="1"/>
</dbReference>
<evidence type="ECO:0000313" key="2">
    <source>
        <dbReference type="EMBL" id="OJJ45227.1"/>
    </source>
</evidence>
<dbReference type="SUPFAM" id="SSF54695">
    <property type="entry name" value="POZ domain"/>
    <property type="match status" value="1"/>
</dbReference>
<evidence type="ECO:0000313" key="3">
    <source>
        <dbReference type="Proteomes" id="UP000184188"/>
    </source>
</evidence>
<accession>A0A1L9SDR9</accession>
<dbReference type="GeneID" id="34609842"/>
<feature type="region of interest" description="Disordered" evidence="1">
    <location>
        <begin position="120"/>
        <end position="153"/>
    </location>
</feature>
<dbReference type="VEuPathDB" id="FungiDB:ASPZODRAFT_133856"/>
<dbReference type="Proteomes" id="UP000184188">
    <property type="component" value="Unassembled WGS sequence"/>
</dbReference>
<reference evidence="3" key="1">
    <citation type="journal article" date="2017" name="Genome Biol.">
        <title>Comparative genomics reveals high biological diversity and specific adaptations in the industrially and medically important fungal genus Aspergillus.</title>
        <authorList>
            <person name="de Vries R.P."/>
            <person name="Riley R."/>
            <person name="Wiebenga A."/>
            <person name="Aguilar-Osorio G."/>
            <person name="Amillis S."/>
            <person name="Uchima C.A."/>
            <person name="Anderluh G."/>
            <person name="Asadollahi M."/>
            <person name="Askin M."/>
            <person name="Barry K."/>
            <person name="Battaglia E."/>
            <person name="Bayram O."/>
            <person name="Benocci T."/>
            <person name="Braus-Stromeyer S.A."/>
            <person name="Caldana C."/>
            <person name="Canovas D."/>
            <person name="Cerqueira G.C."/>
            <person name="Chen F."/>
            <person name="Chen W."/>
            <person name="Choi C."/>
            <person name="Clum A."/>
            <person name="Dos Santos R.A."/>
            <person name="Damasio A.R."/>
            <person name="Diallinas G."/>
            <person name="Emri T."/>
            <person name="Fekete E."/>
            <person name="Flipphi M."/>
            <person name="Freyberg S."/>
            <person name="Gallo A."/>
            <person name="Gournas C."/>
            <person name="Habgood R."/>
            <person name="Hainaut M."/>
            <person name="Harispe M.L."/>
            <person name="Henrissat B."/>
            <person name="Hilden K.S."/>
            <person name="Hope R."/>
            <person name="Hossain A."/>
            <person name="Karabika E."/>
            <person name="Karaffa L."/>
            <person name="Karanyi Z."/>
            <person name="Krasevec N."/>
            <person name="Kuo A."/>
            <person name="Kusch H."/>
            <person name="LaButti K."/>
            <person name="Lagendijk E.L."/>
            <person name="Lapidus A."/>
            <person name="Levasseur A."/>
            <person name="Lindquist E."/>
            <person name="Lipzen A."/>
            <person name="Logrieco A.F."/>
            <person name="MacCabe A."/>
            <person name="Maekelae M.R."/>
            <person name="Malavazi I."/>
            <person name="Melin P."/>
            <person name="Meyer V."/>
            <person name="Mielnichuk N."/>
            <person name="Miskei M."/>
            <person name="Molnar A.P."/>
            <person name="Mule G."/>
            <person name="Ngan C.Y."/>
            <person name="Orejas M."/>
            <person name="Orosz E."/>
            <person name="Ouedraogo J.P."/>
            <person name="Overkamp K.M."/>
            <person name="Park H.-S."/>
            <person name="Perrone G."/>
            <person name="Piumi F."/>
            <person name="Punt P.J."/>
            <person name="Ram A.F."/>
            <person name="Ramon A."/>
            <person name="Rauscher S."/>
            <person name="Record E."/>
            <person name="Riano-Pachon D.M."/>
            <person name="Robert V."/>
            <person name="Roehrig J."/>
            <person name="Ruller R."/>
            <person name="Salamov A."/>
            <person name="Salih N.S."/>
            <person name="Samson R.A."/>
            <person name="Sandor E."/>
            <person name="Sanguinetti M."/>
            <person name="Schuetze T."/>
            <person name="Sepcic K."/>
            <person name="Shelest E."/>
            <person name="Sherlock G."/>
            <person name="Sophianopoulou V."/>
            <person name="Squina F.M."/>
            <person name="Sun H."/>
            <person name="Susca A."/>
            <person name="Todd R.B."/>
            <person name="Tsang A."/>
            <person name="Unkles S.E."/>
            <person name="van de Wiele N."/>
            <person name="van Rossen-Uffink D."/>
            <person name="Oliveira J.V."/>
            <person name="Vesth T.C."/>
            <person name="Visser J."/>
            <person name="Yu J.-H."/>
            <person name="Zhou M."/>
            <person name="Andersen M.R."/>
            <person name="Archer D.B."/>
            <person name="Baker S.E."/>
            <person name="Benoit I."/>
            <person name="Brakhage A.A."/>
            <person name="Braus G.H."/>
            <person name="Fischer R."/>
            <person name="Frisvad J.C."/>
            <person name="Goldman G.H."/>
            <person name="Houbraken J."/>
            <person name="Oakley B."/>
            <person name="Pocsi I."/>
            <person name="Scazzocchio C."/>
            <person name="Seiboth B."/>
            <person name="vanKuyk P.A."/>
            <person name="Wortman J."/>
            <person name="Dyer P.S."/>
            <person name="Grigoriev I.V."/>
        </authorList>
    </citation>
    <scope>NUCLEOTIDE SEQUENCE [LARGE SCALE GENOMIC DNA]</scope>
    <source>
        <strain evidence="3">CBS 506.65</strain>
    </source>
</reference>
<dbReference type="InterPro" id="IPR011333">
    <property type="entry name" value="SKP1/BTB/POZ_sf"/>
</dbReference>